<evidence type="ECO:0000259" key="8">
    <source>
        <dbReference type="Pfam" id="PF08281"/>
    </source>
</evidence>
<evidence type="ECO:0000256" key="1">
    <source>
        <dbReference type="ARBA" id="ARBA00010641"/>
    </source>
</evidence>
<feature type="domain" description="DUF1559" evidence="7">
    <location>
        <begin position="304"/>
        <end position="373"/>
    </location>
</feature>
<dbReference type="InterPro" id="IPR011453">
    <property type="entry name" value="DUF1559"/>
</dbReference>
<dbReference type="InterPro" id="IPR014284">
    <property type="entry name" value="RNA_pol_sigma-70_dom"/>
</dbReference>
<dbReference type="GO" id="GO:0016987">
    <property type="term" value="F:sigma factor activity"/>
    <property type="evidence" value="ECO:0007669"/>
    <property type="project" value="UniProtKB-KW"/>
</dbReference>
<gene>
    <name evidence="9" type="ORF">FRUB_08729</name>
</gene>
<dbReference type="NCBIfam" id="TIGR02937">
    <property type="entry name" value="sigma70-ECF"/>
    <property type="match status" value="1"/>
</dbReference>
<dbReference type="Pfam" id="PF07596">
    <property type="entry name" value="SBP_bac_10"/>
    <property type="match status" value="1"/>
</dbReference>
<dbReference type="GO" id="GO:0006352">
    <property type="term" value="P:DNA-templated transcription initiation"/>
    <property type="evidence" value="ECO:0007669"/>
    <property type="project" value="InterPro"/>
</dbReference>
<dbReference type="PANTHER" id="PTHR43133:SF51">
    <property type="entry name" value="RNA POLYMERASE SIGMA FACTOR"/>
    <property type="match status" value="1"/>
</dbReference>
<comment type="similarity">
    <text evidence="1">Belongs to the sigma-70 factor family. ECF subfamily.</text>
</comment>
<dbReference type="InterPro" id="IPR013249">
    <property type="entry name" value="RNA_pol_sigma70_r4_t2"/>
</dbReference>
<evidence type="ECO:0000256" key="5">
    <source>
        <dbReference type="SAM" id="MobiDB-lite"/>
    </source>
</evidence>
<dbReference type="InterPro" id="IPR039425">
    <property type="entry name" value="RNA_pol_sigma-70-like"/>
</dbReference>
<dbReference type="AlphaFoldDB" id="A0A225DFN5"/>
<feature type="domain" description="RNA polymerase sigma factor 70 region 4 type 2" evidence="8">
    <location>
        <begin position="134"/>
        <end position="184"/>
    </location>
</feature>
<evidence type="ECO:0000256" key="4">
    <source>
        <dbReference type="ARBA" id="ARBA00023163"/>
    </source>
</evidence>
<evidence type="ECO:0000313" key="9">
    <source>
        <dbReference type="EMBL" id="OWK36166.1"/>
    </source>
</evidence>
<sequence length="617" mass="66569">MPEHLIRLLYARAAPGNEVTDAELLARVVGGTDGGAFELLVRRHAGLVWRVCRGTARDHHAAEDAFQATFWALARNAGAVREGASVAGWLCRVAYRVALKARSRGTLAPLTFDPPGQYADPAAAADSGEVAPILYAELDRLPDKYRVPVVLCHLHGFTQVAAAGQLGVPVGTVATRVRRGLDRLRAGLARRGITAPLGVALTVSIADAAALPDLVSMLCRAGHPPADILTLSEGVVAAMNPLKWKPAAAVLGAVVAIGIGIAFAADPRPADEKPTAADKPAARPADEPAAFGPADYAARHVALANLKKIGLALFDYHDEHDAFPDDIRDKNGRPLLSWRVAILPYLGQHFLYKQFKLDEPWDGPHNKKLVEESPEIYWSARPVMKAVAPGCTYFQRVAGKGALFEPGAKVRMQDVGDGLSNTLSLVEAGPPVPWSKPADVPFDPAGPPLVLAGPFVDAVHVAMADCQVFRMKANANPEMVRKIITRDGAEVVDRALWAAPARPTTAADLALLVRRRAALERLYQLASYEADSRFELEQALRKAGQLPRLDPTTVETLDELDDLSEATNQKWSGDGAEVKRLQKALQKTDPEAAARLKQAHDKRMQERAKVVEEQRPK</sequence>
<keyword evidence="10" id="KW-1185">Reference proteome</keyword>
<dbReference type="EMBL" id="NIDE01000017">
    <property type="protein sequence ID" value="OWK36166.1"/>
    <property type="molecule type" value="Genomic_DNA"/>
</dbReference>
<dbReference type="SUPFAM" id="SSF88659">
    <property type="entry name" value="Sigma3 and sigma4 domains of RNA polymerase sigma factors"/>
    <property type="match status" value="1"/>
</dbReference>
<evidence type="ECO:0000256" key="2">
    <source>
        <dbReference type="ARBA" id="ARBA00023015"/>
    </source>
</evidence>
<evidence type="ECO:0000259" key="7">
    <source>
        <dbReference type="Pfam" id="PF07596"/>
    </source>
</evidence>
<dbReference type="SUPFAM" id="SSF88946">
    <property type="entry name" value="Sigma2 domain of RNA polymerase sigma factors"/>
    <property type="match status" value="1"/>
</dbReference>
<dbReference type="RefSeq" id="WP_088259217.1">
    <property type="nucleotide sequence ID" value="NZ_NIDE01000017.1"/>
</dbReference>
<organism evidence="9 10">
    <name type="scientific">Fimbriiglobus ruber</name>
    <dbReference type="NCBI Taxonomy" id="1908690"/>
    <lineage>
        <taxon>Bacteria</taxon>
        <taxon>Pseudomonadati</taxon>
        <taxon>Planctomycetota</taxon>
        <taxon>Planctomycetia</taxon>
        <taxon>Gemmatales</taxon>
        <taxon>Gemmataceae</taxon>
        <taxon>Fimbriiglobus</taxon>
    </lineage>
</organism>
<dbReference type="CDD" id="cd06171">
    <property type="entry name" value="Sigma70_r4"/>
    <property type="match status" value="1"/>
</dbReference>
<dbReference type="PANTHER" id="PTHR43133">
    <property type="entry name" value="RNA POLYMERASE ECF-TYPE SIGMA FACTO"/>
    <property type="match status" value="1"/>
</dbReference>
<comment type="caution">
    <text evidence="9">The sequence shown here is derived from an EMBL/GenBank/DDBJ whole genome shotgun (WGS) entry which is preliminary data.</text>
</comment>
<keyword evidence="3" id="KW-0731">Sigma factor</keyword>
<dbReference type="InterPro" id="IPR013325">
    <property type="entry name" value="RNA_pol_sigma_r2"/>
</dbReference>
<name>A0A225DFN5_9BACT</name>
<reference evidence="10" key="1">
    <citation type="submission" date="2017-06" db="EMBL/GenBank/DDBJ databases">
        <title>Genome analysis of Fimbriiglobus ruber SP5, the first member of the order Planctomycetales with confirmed chitinolytic capability.</title>
        <authorList>
            <person name="Ravin N.V."/>
            <person name="Rakitin A.L."/>
            <person name="Ivanova A.A."/>
            <person name="Beletsky A.V."/>
            <person name="Kulichevskaya I.S."/>
            <person name="Mardanov A.V."/>
            <person name="Dedysh S.N."/>
        </authorList>
    </citation>
    <scope>NUCLEOTIDE SEQUENCE [LARGE SCALE GENOMIC DNA]</scope>
    <source>
        <strain evidence="10">SP5</strain>
    </source>
</reference>
<dbReference type="Proteomes" id="UP000214646">
    <property type="component" value="Unassembled WGS sequence"/>
</dbReference>
<keyword evidence="4" id="KW-0804">Transcription</keyword>
<dbReference type="GO" id="GO:0003677">
    <property type="term" value="F:DNA binding"/>
    <property type="evidence" value="ECO:0007669"/>
    <property type="project" value="InterPro"/>
</dbReference>
<feature type="domain" description="RNA polymerase sigma-70 region 2" evidence="6">
    <location>
        <begin position="40"/>
        <end position="103"/>
    </location>
</feature>
<protein>
    <recommendedName>
        <fullName evidence="11">ECF RNA polymerase sigma factor SigE</fullName>
    </recommendedName>
</protein>
<dbReference type="Gene3D" id="1.10.10.10">
    <property type="entry name" value="Winged helix-like DNA-binding domain superfamily/Winged helix DNA-binding domain"/>
    <property type="match status" value="1"/>
</dbReference>
<dbReference type="Pfam" id="PF04542">
    <property type="entry name" value="Sigma70_r2"/>
    <property type="match status" value="1"/>
</dbReference>
<feature type="region of interest" description="Disordered" evidence="5">
    <location>
        <begin position="585"/>
        <end position="617"/>
    </location>
</feature>
<dbReference type="Pfam" id="PF08281">
    <property type="entry name" value="Sigma70_r4_2"/>
    <property type="match status" value="1"/>
</dbReference>
<keyword evidence="2" id="KW-0805">Transcription regulation</keyword>
<dbReference type="Gene3D" id="1.10.1740.10">
    <property type="match status" value="1"/>
</dbReference>
<proteinExistence type="inferred from homology"/>
<evidence type="ECO:0000256" key="3">
    <source>
        <dbReference type="ARBA" id="ARBA00023082"/>
    </source>
</evidence>
<dbReference type="InterPro" id="IPR013324">
    <property type="entry name" value="RNA_pol_sigma_r3/r4-like"/>
</dbReference>
<evidence type="ECO:0000313" key="10">
    <source>
        <dbReference type="Proteomes" id="UP000214646"/>
    </source>
</evidence>
<dbReference type="InterPro" id="IPR036388">
    <property type="entry name" value="WH-like_DNA-bd_sf"/>
</dbReference>
<dbReference type="InterPro" id="IPR007627">
    <property type="entry name" value="RNA_pol_sigma70_r2"/>
</dbReference>
<dbReference type="OrthoDB" id="285651at2"/>
<accession>A0A225DFN5</accession>
<evidence type="ECO:0008006" key="11">
    <source>
        <dbReference type="Google" id="ProtNLM"/>
    </source>
</evidence>
<evidence type="ECO:0000259" key="6">
    <source>
        <dbReference type="Pfam" id="PF04542"/>
    </source>
</evidence>